<keyword evidence="1" id="KW-1133">Transmembrane helix</keyword>
<dbReference type="EMBL" id="JTHE03000045">
    <property type="protein sequence ID" value="MCM1982869.1"/>
    <property type="molecule type" value="Genomic_DNA"/>
</dbReference>
<dbReference type="Gene3D" id="3.40.190.10">
    <property type="entry name" value="Periplasmic binding protein-like II"/>
    <property type="match status" value="2"/>
</dbReference>
<feature type="domain" description="GGDEF" evidence="5">
    <location>
        <begin position="1366"/>
        <end position="1499"/>
    </location>
</feature>
<evidence type="ECO:0000259" key="2">
    <source>
        <dbReference type="PROSITE" id="PS50112"/>
    </source>
</evidence>
<evidence type="ECO:0000313" key="6">
    <source>
        <dbReference type="EMBL" id="MCM1982869.1"/>
    </source>
</evidence>
<dbReference type="CDD" id="cd01948">
    <property type="entry name" value="EAL"/>
    <property type="match status" value="1"/>
</dbReference>
<dbReference type="InterPro" id="IPR001633">
    <property type="entry name" value="EAL_dom"/>
</dbReference>
<dbReference type="InterPro" id="IPR035965">
    <property type="entry name" value="PAS-like_dom_sf"/>
</dbReference>
<sequence>MSSLAIGATLAWGQPSSPAEISAAIVQNPPPQSQVTTEQAPQSFAIEVMNAIAERTDLQVTYVTKQSWAEVIEALRSGEVDVIPNLGITETRAAEFSFSAPLETFQVVPFVRESSKLERFQDLDNLSIAVVRESAGLQLLQNQPLNLVIYDQAESALFALLSGEVDALVYAEPRLKAIARGMGLEDRLKTLEPPLQEIKQAIAVRPDNPALVNRLNQGVREFLASPEYRRLYLQWYGAEHSHWVYEWIISGLLVALILGLMVVSVWRLYIRRQIQAMRQIQAQLRDRETQYRTLVEASQDLIWSVNREGKITFINSACSEIYGQTPEALMGQSFLEFQPESIALQMQQFLKRVMAAESYQQLKISHKGRQGRMVWLQFRAVRIQDEAGSVLGVTGTAADVTQIQDLMRQSEQFFSESPDLNCIAGFDGMFKRVNPAWTLALGYETHELLGRPFIEFVQSQDHASTLAAAQALRQGERVKEFENRYRSKDGQIRWFLWNAIASVEDELIYATAHDITERKQLELERQQLNRYLERQVRKRTLELSQTNHKLRLEITERQQQTQELTQTQAFLEGIIEHLPMALFIKDASAERFGQLTLVNPACEGLFGLPREQLIGKSGWDLFPPEQARVYEQKDREAMAQGQIIDIPEEKILSHSLGPRSLHTLKVPIPGNTHHPPFLLCLAEDITERVQAVAALKKSEAKFSSLTNDVLEKSTVGMFILDASFRIVWMNQALETFFGLERRALIGKPKKDLIQTQLCHLFANPQRFQEKVLATYENNTYIENFECHVLAGDHRQERWLEHLSQPIESGLYAGGRIEYYSDITARKVASESIEQLGIAVENAMSGISKLDTEGNFVMVRQDYARLLGYEPEELVGRPWTQTVPQGDYALALATYRQMLETGRAEKELQALRKDGTRFYKQILLVKSVNADGAWDGHYCFMRDITDRKRTDERLRLLEAAIANASDAVLITAAEPIDETGPEIVYVNEAFCQATGYSLAEVKGKTPRILQGPRSDRATLNQLRQALEHWQPFRGELLNYRKDGSEYWVELNISPVANESNWYTHWVAIQRDISDRKRAEQEILETRNFLDNVINHLPVAVFVKDATPDRFGQFMLWNQTSETLFGLPASQTLGKTVHDLFPQPEADFFEQEDRTAVTSQQIVSVPVEAIESPHLGQRYLYTVKVPVFSDSGDPKYLLCFSEDITERRTAERVLRDSEATNRALLQAIPDLLLRIQADGTYKQVFSFMDSPSEPGIGGRGGKIQDVLPPEKVAERLFYIQRALTTRQLQVYEYQIELQGKVIEEEARIIAIGDQEVLMMIRDISDRKQAERQLRFAALHDELTGLLNRSAFFNRVDHCLKRLKRHEDHRFALLFIDLDRFKVVNDSLGHQVGDQLLIAIATILRNAVRETDTVARLGGDEFTVLVEEFQALEEVIQVVERLLDQLNLPIQLESHQLYTSASIGVVLGNPDYESSEDLIRDADIALYRAKDNGRSRYEIFNRAMYQAASRRLSLENDLRQAIQNQEFEVYYQPIICLRQGHIVGFEALVRWHHPQKGMISPGDFIPIAEETGLIVPLGYWVLRTACHQMKTWQSDYPQATTAQICVNLSPQQLRDPQIQEHIRLSLSETGLAPQCLELEITESMLIEYTDLAVDLIQSLRNQGIGFSLDDFGTGYSSLSYLHRFPVDTLKVDRSFVQRLQPNSENYEIIQAMIALAHTLSIEVVAEGIESPEHVELLQNLGCEFGQGFLFSRPVTADRAGELLGQYRLLRADGRDTVSSDNDPQR</sequence>
<dbReference type="Pfam" id="PF08447">
    <property type="entry name" value="PAS_3"/>
    <property type="match status" value="1"/>
</dbReference>
<feature type="domain" description="PAS" evidence="2">
    <location>
        <begin position="1084"/>
        <end position="1158"/>
    </location>
</feature>
<dbReference type="CDD" id="cd13704">
    <property type="entry name" value="PBP2_HisK"/>
    <property type="match status" value="1"/>
</dbReference>
<organism evidence="6 7">
    <name type="scientific">Lyngbya confervoides BDU141951</name>
    <dbReference type="NCBI Taxonomy" id="1574623"/>
    <lineage>
        <taxon>Bacteria</taxon>
        <taxon>Bacillati</taxon>
        <taxon>Cyanobacteriota</taxon>
        <taxon>Cyanophyceae</taxon>
        <taxon>Oscillatoriophycideae</taxon>
        <taxon>Oscillatoriales</taxon>
        <taxon>Microcoleaceae</taxon>
        <taxon>Lyngbya</taxon>
    </lineage>
</organism>
<dbReference type="PROSITE" id="PS50112">
    <property type="entry name" value="PAS"/>
    <property type="match status" value="7"/>
</dbReference>
<accession>A0ABD4T2J0</accession>
<dbReference type="Pfam" id="PF13426">
    <property type="entry name" value="PAS_9"/>
    <property type="match status" value="1"/>
</dbReference>
<dbReference type="SMART" id="SM00086">
    <property type="entry name" value="PAC"/>
    <property type="match status" value="7"/>
</dbReference>
<evidence type="ECO:0000259" key="3">
    <source>
        <dbReference type="PROSITE" id="PS50113"/>
    </source>
</evidence>
<dbReference type="SMART" id="SM00062">
    <property type="entry name" value="PBPb"/>
    <property type="match status" value="1"/>
</dbReference>
<feature type="domain" description="PAS" evidence="2">
    <location>
        <begin position="427"/>
        <end position="476"/>
    </location>
</feature>
<name>A0ABD4T2J0_9CYAN</name>
<feature type="domain" description="PAS" evidence="2">
    <location>
        <begin position="831"/>
        <end position="901"/>
    </location>
</feature>
<keyword evidence="1" id="KW-0812">Transmembrane</keyword>
<dbReference type="CDD" id="cd00130">
    <property type="entry name" value="PAS"/>
    <property type="match status" value="7"/>
</dbReference>
<feature type="domain" description="PAC" evidence="3">
    <location>
        <begin position="903"/>
        <end position="955"/>
    </location>
</feature>
<feature type="domain" description="PAS" evidence="2">
    <location>
        <begin position="567"/>
        <end position="641"/>
    </location>
</feature>
<dbReference type="NCBIfam" id="TIGR00229">
    <property type="entry name" value="sensory_box"/>
    <property type="match status" value="7"/>
</dbReference>
<dbReference type="PANTHER" id="PTHR44757">
    <property type="entry name" value="DIGUANYLATE CYCLASE DGCP"/>
    <property type="match status" value="1"/>
</dbReference>
<dbReference type="SMART" id="SM00052">
    <property type="entry name" value="EAL"/>
    <property type="match status" value="1"/>
</dbReference>
<protein>
    <submittedName>
        <fullName evidence="6">PAS domain S-box protein</fullName>
    </submittedName>
</protein>
<dbReference type="SUPFAM" id="SSF53850">
    <property type="entry name" value="Periplasmic binding protein-like II"/>
    <property type="match status" value="1"/>
</dbReference>
<dbReference type="Gene3D" id="3.30.70.270">
    <property type="match status" value="1"/>
</dbReference>
<dbReference type="InterPro" id="IPR052155">
    <property type="entry name" value="Biofilm_reg_signaling"/>
</dbReference>
<gene>
    <name evidence="6" type="ORF">QQ91_0008540</name>
</gene>
<dbReference type="NCBIfam" id="TIGR00254">
    <property type="entry name" value="GGDEF"/>
    <property type="match status" value="1"/>
</dbReference>
<dbReference type="Proteomes" id="UP000031561">
    <property type="component" value="Unassembled WGS sequence"/>
</dbReference>
<evidence type="ECO:0000313" key="7">
    <source>
        <dbReference type="Proteomes" id="UP000031561"/>
    </source>
</evidence>
<dbReference type="InterPro" id="IPR000700">
    <property type="entry name" value="PAS-assoc_C"/>
</dbReference>
<dbReference type="PROSITE" id="PS50887">
    <property type="entry name" value="GGDEF"/>
    <property type="match status" value="1"/>
</dbReference>
<dbReference type="RefSeq" id="WP_166281549.1">
    <property type="nucleotide sequence ID" value="NZ_JTHE03000045.1"/>
</dbReference>
<dbReference type="SMART" id="SM00267">
    <property type="entry name" value="GGDEF"/>
    <property type="match status" value="1"/>
</dbReference>
<evidence type="ECO:0000259" key="5">
    <source>
        <dbReference type="PROSITE" id="PS50887"/>
    </source>
</evidence>
<dbReference type="InterPro" id="IPR013656">
    <property type="entry name" value="PAS_4"/>
</dbReference>
<dbReference type="InterPro" id="IPR001610">
    <property type="entry name" value="PAC"/>
</dbReference>
<dbReference type="PANTHER" id="PTHR44757:SF2">
    <property type="entry name" value="BIOFILM ARCHITECTURE MAINTENANCE PROTEIN MBAA"/>
    <property type="match status" value="1"/>
</dbReference>
<feature type="domain" description="PAS" evidence="2">
    <location>
        <begin position="709"/>
        <end position="747"/>
    </location>
</feature>
<dbReference type="InterPro" id="IPR000014">
    <property type="entry name" value="PAS"/>
</dbReference>
<dbReference type="SUPFAM" id="SSF55073">
    <property type="entry name" value="Nucleotide cyclase"/>
    <property type="match status" value="1"/>
</dbReference>
<dbReference type="Pfam" id="PF08448">
    <property type="entry name" value="PAS_4"/>
    <property type="match status" value="5"/>
</dbReference>
<dbReference type="Gene3D" id="3.30.450.20">
    <property type="entry name" value="PAS domain"/>
    <property type="match status" value="8"/>
</dbReference>
<dbReference type="InterPro" id="IPR029787">
    <property type="entry name" value="Nucleotide_cyclase"/>
</dbReference>
<proteinExistence type="predicted"/>
<keyword evidence="7" id="KW-1185">Reference proteome</keyword>
<evidence type="ECO:0000256" key="1">
    <source>
        <dbReference type="SAM" id="Phobius"/>
    </source>
</evidence>
<dbReference type="FunFam" id="3.20.20.450:FF:000001">
    <property type="entry name" value="Cyclic di-GMP phosphodiesterase yahA"/>
    <property type="match status" value="1"/>
</dbReference>
<dbReference type="InterPro" id="IPR013655">
    <property type="entry name" value="PAS_fold_3"/>
</dbReference>
<dbReference type="InterPro" id="IPR000160">
    <property type="entry name" value="GGDEF_dom"/>
</dbReference>
<dbReference type="PROSITE" id="PS50883">
    <property type="entry name" value="EAL"/>
    <property type="match status" value="1"/>
</dbReference>
<dbReference type="Pfam" id="PF00563">
    <property type="entry name" value="EAL"/>
    <property type="match status" value="1"/>
</dbReference>
<dbReference type="SUPFAM" id="SSF55785">
    <property type="entry name" value="PYP-like sensor domain (PAS domain)"/>
    <property type="match status" value="8"/>
</dbReference>
<feature type="domain" description="EAL" evidence="4">
    <location>
        <begin position="1508"/>
        <end position="1764"/>
    </location>
</feature>
<feature type="domain" description="PAS" evidence="2">
    <location>
        <begin position="287"/>
        <end position="357"/>
    </location>
</feature>
<feature type="transmembrane region" description="Helical" evidence="1">
    <location>
        <begin position="247"/>
        <end position="269"/>
    </location>
</feature>
<feature type="domain" description="PAC" evidence="3">
    <location>
        <begin position="358"/>
        <end position="412"/>
    </location>
</feature>
<dbReference type="Pfam" id="PF00990">
    <property type="entry name" value="GGDEF"/>
    <property type="match status" value="1"/>
</dbReference>
<evidence type="ECO:0000259" key="4">
    <source>
        <dbReference type="PROSITE" id="PS50883"/>
    </source>
</evidence>
<dbReference type="CDD" id="cd01949">
    <property type="entry name" value="GGDEF"/>
    <property type="match status" value="1"/>
</dbReference>
<keyword evidence="1" id="KW-0472">Membrane</keyword>
<feature type="domain" description="PAC" evidence="3">
    <location>
        <begin position="1161"/>
        <end position="1214"/>
    </location>
</feature>
<dbReference type="InterPro" id="IPR035919">
    <property type="entry name" value="EAL_sf"/>
</dbReference>
<reference evidence="6 7" key="1">
    <citation type="journal article" date="2015" name="Genome Announc.">
        <title>Draft Genome Sequence of Filamentous Marine Cyanobacterium Lyngbya confervoides Strain BDU141951.</title>
        <authorList>
            <person name="Chandrababunaidu M.M."/>
            <person name="Sen D."/>
            <person name="Tripathy S."/>
        </authorList>
    </citation>
    <scope>NUCLEOTIDE SEQUENCE [LARGE SCALE GENOMIC DNA]</scope>
    <source>
        <strain evidence="6 7">BDU141951</strain>
    </source>
</reference>
<dbReference type="SMART" id="SM00091">
    <property type="entry name" value="PAS"/>
    <property type="match status" value="8"/>
</dbReference>
<feature type="domain" description="PAS" evidence="2">
    <location>
        <begin position="975"/>
        <end position="1028"/>
    </location>
</feature>
<dbReference type="PROSITE" id="PS50113">
    <property type="entry name" value="PAC"/>
    <property type="match status" value="5"/>
</dbReference>
<dbReference type="Gene3D" id="3.20.20.450">
    <property type="entry name" value="EAL domain"/>
    <property type="match status" value="1"/>
</dbReference>
<feature type="domain" description="PAC" evidence="3">
    <location>
        <begin position="479"/>
        <end position="527"/>
    </location>
</feature>
<dbReference type="InterPro" id="IPR001638">
    <property type="entry name" value="Solute-binding_3/MltF_N"/>
</dbReference>
<comment type="caution">
    <text evidence="6">The sequence shown here is derived from an EMBL/GenBank/DDBJ whole genome shotgun (WGS) entry which is preliminary data.</text>
</comment>
<feature type="domain" description="PAC" evidence="3">
    <location>
        <begin position="1029"/>
        <end position="1083"/>
    </location>
</feature>
<dbReference type="FunFam" id="3.30.70.270:FF:000001">
    <property type="entry name" value="Diguanylate cyclase domain protein"/>
    <property type="match status" value="1"/>
</dbReference>
<dbReference type="Pfam" id="PF00497">
    <property type="entry name" value="SBP_bac_3"/>
    <property type="match status" value="1"/>
</dbReference>
<dbReference type="InterPro" id="IPR043128">
    <property type="entry name" value="Rev_trsase/Diguanyl_cyclase"/>
</dbReference>
<dbReference type="SUPFAM" id="SSF141868">
    <property type="entry name" value="EAL domain-like"/>
    <property type="match status" value="1"/>
</dbReference>